<sequence>HFQWEKSGKKWEDYFDSVELMNPEDSWMSPPQIKNPSSKEGIDTSRVAHQELAAFLIGNVLCLPEKINSHMMARLIRDLQYACTTQVTAGVYFNESCAAFENIAQRAAFDFNIAYDQMVSMRRNINLWETKRAEVFNLR</sequence>
<proteinExistence type="predicted"/>
<dbReference type="AlphaFoldDB" id="X1G201"/>
<feature type="non-terminal residue" evidence="1">
    <location>
        <position position="1"/>
    </location>
</feature>
<comment type="caution">
    <text evidence="1">The sequence shown here is derived from an EMBL/GenBank/DDBJ whole genome shotgun (WGS) entry which is preliminary data.</text>
</comment>
<protein>
    <submittedName>
        <fullName evidence="1">Uncharacterized protein</fullName>
    </submittedName>
</protein>
<organism evidence="1">
    <name type="scientific">marine sediment metagenome</name>
    <dbReference type="NCBI Taxonomy" id="412755"/>
    <lineage>
        <taxon>unclassified sequences</taxon>
        <taxon>metagenomes</taxon>
        <taxon>ecological metagenomes</taxon>
    </lineage>
</organism>
<evidence type="ECO:0000313" key="1">
    <source>
        <dbReference type="EMBL" id="GAH38830.1"/>
    </source>
</evidence>
<accession>X1G201</accession>
<gene>
    <name evidence="1" type="ORF">S03H2_22670</name>
</gene>
<dbReference type="EMBL" id="BARU01012245">
    <property type="protein sequence ID" value="GAH38830.1"/>
    <property type="molecule type" value="Genomic_DNA"/>
</dbReference>
<name>X1G201_9ZZZZ</name>
<reference evidence="1" key="1">
    <citation type="journal article" date="2014" name="Front. Microbiol.">
        <title>High frequency of phylogenetically diverse reductive dehalogenase-homologous genes in deep subseafloor sedimentary metagenomes.</title>
        <authorList>
            <person name="Kawai M."/>
            <person name="Futagami T."/>
            <person name="Toyoda A."/>
            <person name="Takaki Y."/>
            <person name="Nishi S."/>
            <person name="Hori S."/>
            <person name="Arai W."/>
            <person name="Tsubouchi T."/>
            <person name="Morono Y."/>
            <person name="Uchiyama I."/>
            <person name="Ito T."/>
            <person name="Fujiyama A."/>
            <person name="Inagaki F."/>
            <person name="Takami H."/>
        </authorList>
    </citation>
    <scope>NUCLEOTIDE SEQUENCE</scope>
    <source>
        <strain evidence="1">Expedition CK06-06</strain>
    </source>
</reference>